<dbReference type="AlphaFoldDB" id="A0A2G9TEV8"/>
<accession>A0A2G9TEV8</accession>
<name>A0A2G9TEV8_TELCI</name>
<dbReference type="Proteomes" id="UP000230423">
    <property type="component" value="Unassembled WGS sequence"/>
</dbReference>
<reference evidence="2 3" key="1">
    <citation type="submission" date="2015-09" db="EMBL/GenBank/DDBJ databases">
        <title>Draft genome of the parasitic nematode Teladorsagia circumcincta isolate WARC Sus (inbred).</title>
        <authorList>
            <person name="Mitreva M."/>
        </authorList>
    </citation>
    <scope>NUCLEOTIDE SEQUENCE [LARGE SCALE GENOMIC DNA]</scope>
    <source>
        <strain evidence="2 3">S</strain>
    </source>
</reference>
<gene>
    <name evidence="2" type="ORF">TELCIR_22091</name>
</gene>
<protein>
    <submittedName>
        <fullName evidence="2">Uncharacterized protein</fullName>
    </submittedName>
</protein>
<evidence type="ECO:0000256" key="1">
    <source>
        <dbReference type="SAM" id="MobiDB-lite"/>
    </source>
</evidence>
<proteinExistence type="predicted"/>
<evidence type="ECO:0000313" key="2">
    <source>
        <dbReference type="EMBL" id="PIO56509.1"/>
    </source>
</evidence>
<dbReference type="EMBL" id="KZ375702">
    <property type="protein sequence ID" value="PIO56509.1"/>
    <property type="molecule type" value="Genomic_DNA"/>
</dbReference>
<evidence type="ECO:0000313" key="3">
    <source>
        <dbReference type="Proteomes" id="UP000230423"/>
    </source>
</evidence>
<feature type="compositionally biased region" description="Basic and acidic residues" evidence="1">
    <location>
        <begin position="43"/>
        <end position="76"/>
    </location>
</feature>
<sequence>DVGEEPPMGIPYATSIYGGQRRRRMSLLQTLRQQNRQLNDSGLEIHRPRTDSESTNRGEPKYADLKSKTKSCDPLE</sequence>
<keyword evidence="3" id="KW-1185">Reference proteome</keyword>
<organism evidence="2 3">
    <name type="scientific">Teladorsagia circumcincta</name>
    <name type="common">Brown stomach worm</name>
    <name type="synonym">Ostertagia circumcincta</name>
    <dbReference type="NCBI Taxonomy" id="45464"/>
    <lineage>
        <taxon>Eukaryota</taxon>
        <taxon>Metazoa</taxon>
        <taxon>Ecdysozoa</taxon>
        <taxon>Nematoda</taxon>
        <taxon>Chromadorea</taxon>
        <taxon>Rhabditida</taxon>
        <taxon>Rhabditina</taxon>
        <taxon>Rhabditomorpha</taxon>
        <taxon>Strongyloidea</taxon>
        <taxon>Trichostrongylidae</taxon>
        <taxon>Teladorsagia</taxon>
    </lineage>
</organism>
<dbReference type="OrthoDB" id="5864287at2759"/>
<feature type="region of interest" description="Disordered" evidence="1">
    <location>
        <begin position="35"/>
        <end position="76"/>
    </location>
</feature>
<feature type="non-terminal residue" evidence="2">
    <location>
        <position position="1"/>
    </location>
</feature>